<dbReference type="EMBL" id="WXWW01000207">
    <property type="protein sequence ID" value="NAW66353.1"/>
    <property type="molecule type" value="Genomic_DNA"/>
</dbReference>
<comment type="caution">
    <text evidence="2">The sequence shown here is derived from an EMBL/GenBank/DDBJ whole genome shotgun (WGS) entry which is preliminary data.</text>
</comment>
<feature type="domain" description="Competence protein CoiA-like N-terminal" evidence="1">
    <location>
        <begin position="31"/>
        <end position="65"/>
    </location>
</feature>
<evidence type="ECO:0000313" key="2">
    <source>
        <dbReference type="EMBL" id="NAW66353.1"/>
    </source>
</evidence>
<name>A0A7X4WCX1_9GAMM</name>
<evidence type="ECO:0000259" key="1">
    <source>
        <dbReference type="Pfam" id="PF25164"/>
    </source>
</evidence>
<organism evidence="2 3">
    <name type="scientific">Photobacterium halotolerans</name>
    <dbReference type="NCBI Taxonomy" id="265726"/>
    <lineage>
        <taxon>Bacteria</taxon>
        <taxon>Pseudomonadati</taxon>
        <taxon>Pseudomonadota</taxon>
        <taxon>Gammaproteobacteria</taxon>
        <taxon>Vibrionales</taxon>
        <taxon>Vibrionaceae</taxon>
        <taxon>Photobacterium</taxon>
    </lineage>
</organism>
<dbReference type="Proteomes" id="UP000465712">
    <property type="component" value="Unassembled WGS sequence"/>
</dbReference>
<dbReference type="AlphaFoldDB" id="A0A7X4WCX1"/>
<dbReference type="InterPro" id="IPR057253">
    <property type="entry name" value="CoiA-like_N"/>
</dbReference>
<gene>
    <name evidence="2" type="ORF">CAG72_14130</name>
</gene>
<protein>
    <recommendedName>
        <fullName evidence="1">Competence protein CoiA-like N-terminal domain-containing protein</fullName>
    </recommendedName>
</protein>
<evidence type="ECO:0000313" key="3">
    <source>
        <dbReference type="Proteomes" id="UP000465712"/>
    </source>
</evidence>
<reference evidence="2 3" key="1">
    <citation type="submission" date="2017-05" db="EMBL/GenBank/DDBJ databases">
        <title>High clonality and local adaptation shapes Vibrionaceae linages within an endangered oasis.</title>
        <authorList>
            <person name="Vazquez-Rosas-Landa M."/>
        </authorList>
    </citation>
    <scope>NUCLEOTIDE SEQUENCE [LARGE SCALE GENOMIC DNA]</scope>
    <source>
        <strain evidence="2 3">P46_P4S1P180</strain>
    </source>
</reference>
<dbReference type="RefSeq" id="WP_161445691.1">
    <property type="nucleotide sequence ID" value="NZ_WXWW01000207.1"/>
</dbReference>
<sequence length="274" mass="30155">MMMSQTGVLMPFALCNTTGCIVGIDEVDRGNQCNCRCLSCSTPVTARQGESNQNHFAHRTDEASTVNECHYSPLTALALILRQELPTILALQVDGCIYEGLKWSVDTKAFGVVIDVFGIAACESTIAIEVPFANGVGLCIEELKPHVDAILSVNTNAMVQALYPREQKSISLSPNDIIELLLENWADWVSVIKVPVMKENISSSPQTDTEYKGSINSHLVQFSSDETPSQILCRCCNIRSGIRAGGLLCNECVFKNVGHRFPNLTEMARYYRDK</sequence>
<proteinExistence type="predicted"/>
<dbReference type="Pfam" id="PF25164">
    <property type="entry name" value="CoiA_N"/>
    <property type="match status" value="1"/>
</dbReference>
<accession>A0A7X4WCX1</accession>